<feature type="non-terminal residue" evidence="1">
    <location>
        <position position="1"/>
    </location>
</feature>
<evidence type="ECO:0000313" key="2">
    <source>
        <dbReference type="Proteomes" id="UP000281549"/>
    </source>
</evidence>
<name>A0A4P9YB65_ROZAC</name>
<accession>A0A4P9YB65</accession>
<evidence type="ECO:0000313" key="1">
    <source>
        <dbReference type="EMBL" id="RKP15801.1"/>
    </source>
</evidence>
<sequence>VLPNLETSMDPLQLSSMLISKSKSEINIPLGNDVLFENQAVLTNLENFMDPLQHPLHSKESLSILSQYKLISTMNLPAKDCSQTSSEANDDQSQNQSIHKHLNNPMVHRQQHPFISLSKSEIKMDLPSEDDVLFQNQPVLSNLETFMDPLQLPSKSISKSKSEINIPLENDVLFQNQPVLTNLENFMVPLQYRFQPKETPLNLSQSKLLSKMNLPVVDCSQLSSE</sequence>
<protein>
    <submittedName>
        <fullName evidence="1">Uncharacterized protein</fullName>
    </submittedName>
</protein>
<organism evidence="1 2">
    <name type="scientific">Rozella allomycis (strain CSF55)</name>
    <dbReference type="NCBI Taxonomy" id="988480"/>
    <lineage>
        <taxon>Eukaryota</taxon>
        <taxon>Fungi</taxon>
        <taxon>Fungi incertae sedis</taxon>
        <taxon>Cryptomycota</taxon>
        <taxon>Cryptomycota incertae sedis</taxon>
        <taxon>Rozella</taxon>
    </lineage>
</organism>
<gene>
    <name evidence="1" type="ORF">ROZALSC1DRAFT_26032</name>
</gene>
<feature type="non-terminal residue" evidence="1">
    <location>
        <position position="225"/>
    </location>
</feature>
<dbReference type="Proteomes" id="UP000281549">
    <property type="component" value="Unassembled WGS sequence"/>
</dbReference>
<proteinExistence type="predicted"/>
<dbReference type="AlphaFoldDB" id="A0A4P9YB65"/>
<reference evidence="2" key="1">
    <citation type="journal article" date="2018" name="Nat. Microbiol.">
        <title>Leveraging single-cell genomics to expand the fungal tree of life.</title>
        <authorList>
            <person name="Ahrendt S.R."/>
            <person name="Quandt C.A."/>
            <person name="Ciobanu D."/>
            <person name="Clum A."/>
            <person name="Salamov A."/>
            <person name="Andreopoulos B."/>
            <person name="Cheng J.F."/>
            <person name="Woyke T."/>
            <person name="Pelin A."/>
            <person name="Henrissat B."/>
            <person name="Reynolds N.K."/>
            <person name="Benny G.L."/>
            <person name="Smith M.E."/>
            <person name="James T.Y."/>
            <person name="Grigoriev I.V."/>
        </authorList>
    </citation>
    <scope>NUCLEOTIDE SEQUENCE [LARGE SCALE GENOMIC DNA]</scope>
    <source>
        <strain evidence="2">CSF55</strain>
    </source>
</reference>
<dbReference type="EMBL" id="ML007664">
    <property type="protein sequence ID" value="RKP15801.1"/>
    <property type="molecule type" value="Genomic_DNA"/>
</dbReference>